<evidence type="ECO:0000259" key="6">
    <source>
        <dbReference type="Pfam" id="PF04542"/>
    </source>
</evidence>
<sequence>MIVDSPAPQNPPDGWRADATADDRLSADVEAAQGGDEQAFRRLYRAVQPPLLRYLYGLVGDDAEDVAAEAWLQIARDLGGFRGDYTGFRRWAATIARNRAMDHARRMRRRPSVSVPVESLERLADNADTASLAVGAMSTAAALELVASLPRDQAEAVLLRAIMGLDARSAGEVLGKRPGAVRTAAHRGLRRLAAQLDRSAQDGPSGTGQASG</sequence>
<comment type="similarity">
    <text evidence="1">Belongs to the sigma-70 factor family. ECF subfamily.</text>
</comment>
<feature type="domain" description="RNA polymerase sigma-70 region 2" evidence="6">
    <location>
        <begin position="43"/>
        <end position="109"/>
    </location>
</feature>
<dbReference type="InterPro" id="IPR014284">
    <property type="entry name" value="RNA_pol_sigma-70_dom"/>
</dbReference>
<name>A0ABV8KQZ1_9ACTN</name>
<gene>
    <name evidence="8" type="ORF">ACFOX0_21850</name>
</gene>
<dbReference type="InterPro" id="IPR036388">
    <property type="entry name" value="WH-like_DNA-bd_sf"/>
</dbReference>
<dbReference type="Pfam" id="PF08281">
    <property type="entry name" value="Sigma70_r4_2"/>
    <property type="match status" value="1"/>
</dbReference>
<evidence type="ECO:0000313" key="8">
    <source>
        <dbReference type="EMBL" id="MFC4108565.1"/>
    </source>
</evidence>
<evidence type="ECO:0000259" key="7">
    <source>
        <dbReference type="Pfam" id="PF08281"/>
    </source>
</evidence>
<accession>A0ABV8KQZ1</accession>
<evidence type="ECO:0000256" key="3">
    <source>
        <dbReference type="ARBA" id="ARBA00023082"/>
    </source>
</evidence>
<dbReference type="Proteomes" id="UP001595868">
    <property type="component" value="Unassembled WGS sequence"/>
</dbReference>
<protein>
    <submittedName>
        <fullName evidence="8">RNA polymerase sigma factor</fullName>
    </submittedName>
</protein>
<dbReference type="SUPFAM" id="SSF88659">
    <property type="entry name" value="Sigma3 and sigma4 domains of RNA polymerase sigma factors"/>
    <property type="match status" value="1"/>
</dbReference>
<feature type="domain" description="RNA polymerase sigma factor 70 region 4 type 2" evidence="7">
    <location>
        <begin position="142"/>
        <end position="192"/>
    </location>
</feature>
<organism evidence="8 9">
    <name type="scientific">Micromonospora zhanjiangensis</name>
    <dbReference type="NCBI Taxonomy" id="1522057"/>
    <lineage>
        <taxon>Bacteria</taxon>
        <taxon>Bacillati</taxon>
        <taxon>Actinomycetota</taxon>
        <taxon>Actinomycetes</taxon>
        <taxon>Micromonosporales</taxon>
        <taxon>Micromonosporaceae</taxon>
        <taxon>Micromonospora</taxon>
    </lineage>
</organism>
<keyword evidence="3" id="KW-0731">Sigma factor</keyword>
<dbReference type="Gene3D" id="1.10.10.10">
    <property type="entry name" value="Winged helix-like DNA-binding domain superfamily/Winged helix DNA-binding domain"/>
    <property type="match status" value="1"/>
</dbReference>
<dbReference type="Gene3D" id="1.10.1740.10">
    <property type="match status" value="1"/>
</dbReference>
<dbReference type="InterPro" id="IPR013249">
    <property type="entry name" value="RNA_pol_sigma70_r4_t2"/>
</dbReference>
<dbReference type="NCBIfam" id="TIGR02937">
    <property type="entry name" value="sigma70-ECF"/>
    <property type="match status" value="1"/>
</dbReference>
<comment type="caution">
    <text evidence="8">The sequence shown here is derived from an EMBL/GenBank/DDBJ whole genome shotgun (WGS) entry which is preliminary data.</text>
</comment>
<evidence type="ECO:0000313" key="9">
    <source>
        <dbReference type="Proteomes" id="UP001595868"/>
    </source>
</evidence>
<dbReference type="InterPro" id="IPR013325">
    <property type="entry name" value="RNA_pol_sigma_r2"/>
</dbReference>
<evidence type="ECO:0000256" key="1">
    <source>
        <dbReference type="ARBA" id="ARBA00010641"/>
    </source>
</evidence>
<dbReference type="InterPro" id="IPR039425">
    <property type="entry name" value="RNA_pol_sigma-70-like"/>
</dbReference>
<feature type="region of interest" description="Disordered" evidence="5">
    <location>
        <begin position="193"/>
        <end position="212"/>
    </location>
</feature>
<keyword evidence="9" id="KW-1185">Reference proteome</keyword>
<dbReference type="EMBL" id="JBHSBN010000016">
    <property type="protein sequence ID" value="MFC4108565.1"/>
    <property type="molecule type" value="Genomic_DNA"/>
</dbReference>
<evidence type="ECO:0000256" key="5">
    <source>
        <dbReference type="SAM" id="MobiDB-lite"/>
    </source>
</evidence>
<dbReference type="RefSeq" id="WP_377549015.1">
    <property type="nucleotide sequence ID" value="NZ_JBHSBN010000016.1"/>
</dbReference>
<reference evidence="9" key="1">
    <citation type="journal article" date="2019" name="Int. J. Syst. Evol. Microbiol.">
        <title>The Global Catalogue of Microorganisms (GCM) 10K type strain sequencing project: providing services to taxonomists for standard genome sequencing and annotation.</title>
        <authorList>
            <consortium name="The Broad Institute Genomics Platform"/>
            <consortium name="The Broad Institute Genome Sequencing Center for Infectious Disease"/>
            <person name="Wu L."/>
            <person name="Ma J."/>
        </authorList>
    </citation>
    <scope>NUCLEOTIDE SEQUENCE [LARGE SCALE GENOMIC DNA]</scope>
    <source>
        <strain evidence="9">2902at01</strain>
    </source>
</reference>
<dbReference type="PANTHER" id="PTHR43133:SF66">
    <property type="entry name" value="ECF RNA POLYMERASE SIGMA FACTOR SIGK"/>
    <property type="match status" value="1"/>
</dbReference>
<dbReference type="PANTHER" id="PTHR43133">
    <property type="entry name" value="RNA POLYMERASE ECF-TYPE SIGMA FACTO"/>
    <property type="match status" value="1"/>
</dbReference>
<proteinExistence type="inferred from homology"/>
<dbReference type="SUPFAM" id="SSF88946">
    <property type="entry name" value="Sigma2 domain of RNA polymerase sigma factors"/>
    <property type="match status" value="1"/>
</dbReference>
<dbReference type="InterPro" id="IPR007627">
    <property type="entry name" value="RNA_pol_sigma70_r2"/>
</dbReference>
<keyword evidence="4" id="KW-0804">Transcription</keyword>
<evidence type="ECO:0000256" key="4">
    <source>
        <dbReference type="ARBA" id="ARBA00023163"/>
    </source>
</evidence>
<dbReference type="Pfam" id="PF04542">
    <property type="entry name" value="Sigma70_r2"/>
    <property type="match status" value="1"/>
</dbReference>
<keyword evidence="2" id="KW-0805">Transcription regulation</keyword>
<dbReference type="InterPro" id="IPR013324">
    <property type="entry name" value="RNA_pol_sigma_r3/r4-like"/>
</dbReference>
<evidence type="ECO:0000256" key="2">
    <source>
        <dbReference type="ARBA" id="ARBA00023015"/>
    </source>
</evidence>